<feature type="compositionally biased region" description="Basic and acidic residues" evidence="5">
    <location>
        <begin position="919"/>
        <end position="938"/>
    </location>
</feature>
<comment type="caution">
    <text evidence="8">The sequence shown here is derived from an EMBL/GenBank/DDBJ whole genome shotgun (WGS) entry which is preliminary data.</text>
</comment>
<keyword evidence="4" id="KW-0572">Peptidoglycan-anchor</keyword>
<dbReference type="Gene3D" id="2.60.40.740">
    <property type="match status" value="3"/>
</dbReference>
<feature type="region of interest" description="Disordered" evidence="5">
    <location>
        <begin position="1048"/>
        <end position="1069"/>
    </location>
</feature>
<dbReference type="InterPro" id="IPR047589">
    <property type="entry name" value="DUF11_rpt"/>
</dbReference>
<dbReference type="RefSeq" id="WP_136432917.1">
    <property type="nucleotide sequence ID" value="NZ_SSTJ01000002.1"/>
</dbReference>
<feature type="region of interest" description="Disordered" evidence="5">
    <location>
        <begin position="633"/>
        <end position="662"/>
    </location>
</feature>
<gene>
    <name evidence="8" type="ORF">E5986_02060</name>
</gene>
<evidence type="ECO:0000256" key="5">
    <source>
        <dbReference type="SAM" id="MobiDB-lite"/>
    </source>
</evidence>
<feature type="compositionally biased region" description="Basic and acidic residues" evidence="5">
    <location>
        <begin position="1519"/>
        <end position="1530"/>
    </location>
</feature>
<protein>
    <submittedName>
        <fullName evidence="8">DUF11 domain-containing protein</fullName>
    </submittedName>
</protein>
<keyword evidence="6" id="KW-1133">Transmembrane helix</keyword>
<evidence type="ECO:0000313" key="9">
    <source>
        <dbReference type="Proteomes" id="UP000308978"/>
    </source>
</evidence>
<dbReference type="EMBL" id="SSTJ01000002">
    <property type="protein sequence ID" value="THG38232.1"/>
    <property type="molecule type" value="Genomic_DNA"/>
</dbReference>
<keyword evidence="3" id="KW-0732">Signal</keyword>
<feature type="region of interest" description="Disordered" evidence="5">
    <location>
        <begin position="1187"/>
        <end position="1226"/>
    </location>
</feature>
<reference evidence="8 9" key="1">
    <citation type="submission" date="2019-04" db="EMBL/GenBank/DDBJ databases">
        <title>Microbes associate with the intestines of laboratory mice.</title>
        <authorList>
            <person name="Navarre W."/>
            <person name="Wong E."/>
            <person name="Huang K.C."/>
            <person name="Tropini C."/>
            <person name="Ng K."/>
            <person name="Yu B."/>
        </authorList>
    </citation>
    <scope>NUCLEOTIDE SEQUENCE [LARGE SCALE GENOMIC DNA]</scope>
    <source>
        <strain evidence="8 9">NM80_B27</strain>
    </source>
</reference>
<feature type="compositionally biased region" description="Pro residues" evidence="5">
    <location>
        <begin position="1360"/>
        <end position="1372"/>
    </location>
</feature>
<accession>A0A4S4G6B2</accession>
<evidence type="ECO:0000313" key="8">
    <source>
        <dbReference type="EMBL" id="THG38232.1"/>
    </source>
</evidence>
<name>A0A4S4G6B2_9ACTN</name>
<feature type="compositionally biased region" description="Basic and acidic residues" evidence="5">
    <location>
        <begin position="1563"/>
        <end position="1580"/>
    </location>
</feature>
<evidence type="ECO:0000256" key="6">
    <source>
        <dbReference type="SAM" id="Phobius"/>
    </source>
</evidence>
<sequence length="1623" mass="168922">MFSAAHEAATSAVEKAFARAAADGPGGDAARADERSRFGINVAGGTPGVDFEFVDDTYTRHARTGGNTLVDNLHKLVIKGSAELTLSTDGFPSATQNVTIWVNPGVQANIVLNNVNIDSPIPCHIERNRDADGKTIEPKTRLRITLAENSDNTLTATDGRQGPGIHCGEGTELVIDDHVPNVTTAGEPIKMDPEHYPGKIPAGTTFVGNDGKTYTAGTTPGGDRLSLLENATRNASKELTTGKLTVTGNSLEAAIGSVQYEDAGDMTFNGGIITTYARGAGNQYAYTASIGGGAGGSGGKMTFNGGVIETWTSYHGASIGGGGWAVCSEANAYQFADTLGNNLVQTSQGSPHTVPAASKTCAGDIYINGGVLKPHGDMHGNAIGQGCCSWNEGHEIVIAGGTVLPDTSKALSKGGNPLTECVSMGIGAQGGAVSVIGGSVRIGYVESTKSQEGFQAFINGQHSYDSAFGAWPVDTSRNDNPAVSMVAIDLMAELDKTGSSGDNPIIDWNLTVGGIDYPYGAPTQFTDGKLYLWLPEEATKKQISVKLTYADDDGNVREVLPLFREPGQAGDLLKRYLDFEIDDKDYLSSLTKYYDGTPLPAYDLASKPITTPAPDNKVLDKVTDSSGKQLIEYRYQPHDRVPGDNGENATPTGPETSSTTMPVNVGALKITLVSKQYADESSSDAEIAEFAKSYWGHRAVMWGRVMPIASQVRDLAAEWVDETDAGQKPGGNPHPSDQSLKVSAVIERAETVDGQDGSEPTKPTAAAPEGRVQLYVDGEPVGGPIELRFEDKKDETGNVILGEDGKPAFPQNAVRAGDDGAGHYTQFFYTFKPSETDHLVPGVGAEGRHEVSLKFLPPDEEQQASGAPANFLESTDPAEDPDAAPKVEVAIDPIDPNPTVTLPADPDADPDDPQPSLKTDYDHPTPDKPGADPAKPGDKTYTGEMTLIYSKPDPGAEENPGAVDIKIKTPSSGPITVTTADGRILEAKVVVDEKGEPVRDKDGNITVRVDPQSVGKTELVIKQEPNGAYTGTTFIYDVTVKPDPSIAPAPALSKKAENLTHPDGPTQSGDRIRYTITASNAAAGSAWNDVVITDDLPACLELAADTLELSNPADGFTGKLTAATGTPSRGTYGLTAPGADGKSTLTVPVGTVYGDSSATLTFECTVKEDIVGRGEAAASLANIAKAEGTRDNPDDPSGPQKPVDPVDTPPATPPKSPTVAPADPDVKVSKSVENATAPDAKVTRVGDVLRYTIELRNEGAANSCLQGAVVSDPLPAGLEPVANSIRMTLPDGTEVAVDDSAYDRESRTLAVTAGDLWGGEKAVLSFEATVGEAALGANLANIALAHGTVPSEGPGGAPSDPEPGKPAAPPSGEPEAFTPPATPPVMVGEDPAEGDMKVEKAAENLTSSDGKTRVGDEVRYTITLRNDGAGTAWMDAVIKDEVPRGLEPAAGTIRATLPGGGEVSVADSAYDAGTRTLAVAVGHLYGGQEARVEFTAVVTEDAVGADIGNVAAAVGDLPSKWDPDGDHPEPGKPFSPPGGWPDYEKDRPTVESPKAYPPGGEKVTAEKLARTEGEGSEKPKARPISGTRLAQTGDAALAAALPLLAAAAVTAGALLLARRRLRR</sequence>
<evidence type="ECO:0000259" key="7">
    <source>
        <dbReference type="PROSITE" id="PS50847"/>
    </source>
</evidence>
<feature type="transmembrane region" description="Helical" evidence="6">
    <location>
        <begin position="1595"/>
        <end position="1617"/>
    </location>
</feature>
<feature type="compositionally biased region" description="Polar residues" evidence="5">
    <location>
        <begin position="647"/>
        <end position="662"/>
    </location>
</feature>
<feature type="region of interest" description="Disordered" evidence="5">
    <location>
        <begin position="860"/>
        <end position="941"/>
    </location>
</feature>
<evidence type="ECO:0000256" key="1">
    <source>
        <dbReference type="ARBA" id="ARBA00022512"/>
    </source>
</evidence>
<feature type="region of interest" description="Disordered" evidence="5">
    <location>
        <begin position="1349"/>
        <end position="1391"/>
    </location>
</feature>
<dbReference type="InterPro" id="IPR001434">
    <property type="entry name" value="OmcB-like_DUF11"/>
</dbReference>
<dbReference type="Pfam" id="PF01345">
    <property type="entry name" value="DUF11"/>
    <property type="match status" value="2"/>
</dbReference>
<keyword evidence="1" id="KW-0134">Cell wall</keyword>
<dbReference type="PROSITE" id="PS50847">
    <property type="entry name" value="GRAM_POS_ANCHORING"/>
    <property type="match status" value="1"/>
</dbReference>
<feature type="compositionally biased region" description="Pro residues" evidence="5">
    <location>
        <begin position="1207"/>
        <end position="1216"/>
    </location>
</feature>
<dbReference type="Proteomes" id="UP000308978">
    <property type="component" value="Unassembled WGS sequence"/>
</dbReference>
<feature type="region of interest" description="Disordered" evidence="5">
    <location>
        <begin position="1119"/>
        <end position="1141"/>
    </location>
</feature>
<keyword evidence="2" id="KW-0964">Secreted</keyword>
<feature type="region of interest" description="Disordered" evidence="5">
    <location>
        <begin position="1516"/>
        <end position="1587"/>
    </location>
</feature>
<keyword evidence="6" id="KW-0812">Transmembrane</keyword>
<evidence type="ECO:0000256" key="3">
    <source>
        <dbReference type="ARBA" id="ARBA00022729"/>
    </source>
</evidence>
<dbReference type="InterPro" id="IPR019931">
    <property type="entry name" value="LPXTG_anchor"/>
</dbReference>
<evidence type="ECO:0000256" key="2">
    <source>
        <dbReference type="ARBA" id="ARBA00022525"/>
    </source>
</evidence>
<proteinExistence type="predicted"/>
<dbReference type="NCBIfam" id="TIGR04226">
    <property type="entry name" value="RrgB_K2N_iso_D2"/>
    <property type="match status" value="1"/>
</dbReference>
<organism evidence="8 9">
    <name type="scientific">Adlercreutzia caecimuris</name>
    <dbReference type="NCBI Taxonomy" id="671266"/>
    <lineage>
        <taxon>Bacteria</taxon>
        <taxon>Bacillati</taxon>
        <taxon>Actinomycetota</taxon>
        <taxon>Coriobacteriia</taxon>
        <taxon>Eggerthellales</taxon>
        <taxon>Eggerthellaceae</taxon>
        <taxon>Adlercreutzia</taxon>
    </lineage>
</organism>
<evidence type="ECO:0000256" key="4">
    <source>
        <dbReference type="ARBA" id="ARBA00023088"/>
    </source>
</evidence>
<dbReference type="InterPro" id="IPR026466">
    <property type="entry name" value="Fim_isopep_form_D2_dom"/>
</dbReference>
<keyword evidence="6" id="KW-0472">Membrane</keyword>
<dbReference type="NCBIfam" id="TIGR01451">
    <property type="entry name" value="B_ant_repeat"/>
    <property type="match status" value="3"/>
</dbReference>
<feature type="domain" description="Gram-positive cocci surface proteins LPxTG" evidence="7">
    <location>
        <begin position="1589"/>
        <end position="1623"/>
    </location>
</feature>